<organism evidence="2 3">
    <name type="scientific">Streptomyces hazeniae</name>
    <dbReference type="NCBI Taxonomy" id="3075538"/>
    <lineage>
        <taxon>Bacteria</taxon>
        <taxon>Bacillati</taxon>
        <taxon>Actinomycetota</taxon>
        <taxon>Actinomycetes</taxon>
        <taxon>Kitasatosporales</taxon>
        <taxon>Streptomycetaceae</taxon>
        <taxon>Streptomyces</taxon>
    </lineage>
</organism>
<dbReference type="Proteomes" id="UP001183414">
    <property type="component" value="Unassembled WGS sequence"/>
</dbReference>
<gene>
    <name evidence="2" type="ORF">RM572_21880</name>
</gene>
<feature type="transmembrane region" description="Helical" evidence="1">
    <location>
        <begin position="123"/>
        <end position="145"/>
    </location>
</feature>
<name>A0ABU2NY13_9ACTN</name>
<dbReference type="RefSeq" id="WP_311675103.1">
    <property type="nucleotide sequence ID" value="NZ_JAVREQ010000022.1"/>
</dbReference>
<evidence type="ECO:0000313" key="3">
    <source>
        <dbReference type="Proteomes" id="UP001183414"/>
    </source>
</evidence>
<evidence type="ECO:0000313" key="2">
    <source>
        <dbReference type="EMBL" id="MDT0381412.1"/>
    </source>
</evidence>
<accession>A0ABU2NY13</accession>
<feature type="transmembrane region" description="Helical" evidence="1">
    <location>
        <begin position="36"/>
        <end position="56"/>
    </location>
</feature>
<evidence type="ECO:0000256" key="1">
    <source>
        <dbReference type="SAM" id="Phobius"/>
    </source>
</evidence>
<protein>
    <submittedName>
        <fullName evidence="2">Uncharacterized protein</fullName>
    </submittedName>
</protein>
<dbReference type="EMBL" id="JAVREQ010000022">
    <property type="protein sequence ID" value="MDT0381412.1"/>
    <property type="molecule type" value="Genomic_DNA"/>
</dbReference>
<keyword evidence="1" id="KW-1133">Transmembrane helix</keyword>
<sequence length="164" mass="15669">MNPLSLGGIAVALAIVLANFKPWWKGGRDPKALVPFGTGAALGALATICAGGALGWGASGVASLISGAGDKAVTSVTGTGSAPVATASLGALTPPGGVVVFLLTIGVVLMWKSAGKDDKRRTAGGLITGATLGILPGVAAGLAVLPDAVNWIGAQGYGLLGGAA</sequence>
<feature type="transmembrane region" description="Helical" evidence="1">
    <location>
        <begin position="6"/>
        <end position="24"/>
    </location>
</feature>
<keyword evidence="1" id="KW-0812">Transmembrane</keyword>
<feature type="transmembrane region" description="Helical" evidence="1">
    <location>
        <begin position="91"/>
        <end position="111"/>
    </location>
</feature>
<reference evidence="3" key="1">
    <citation type="submission" date="2023-07" db="EMBL/GenBank/DDBJ databases">
        <title>30 novel species of actinomycetes from the DSMZ collection.</title>
        <authorList>
            <person name="Nouioui I."/>
        </authorList>
    </citation>
    <scope>NUCLEOTIDE SEQUENCE [LARGE SCALE GENOMIC DNA]</scope>
    <source>
        <strain evidence="3">DSM 42041</strain>
    </source>
</reference>
<keyword evidence="1" id="KW-0472">Membrane</keyword>
<keyword evidence="3" id="KW-1185">Reference proteome</keyword>
<proteinExistence type="predicted"/>
<comment type="caution">
    <text evidence="2">The sequence shown here is derived from an EMBL/GenBank/DDBJ whole genome shotgun (WGS) entry which is preliminary data.</text>
</comment>